<name>A0A381XAL0_9ZZZZ</name>
<reference evidence="1" key="1">
    <citation type="submission" date="2018-05" db="EMBL/GenBank/DDBJ databases">
        <authorList>
            <person name="Lanie J.A."/>
            <person name="Ng W.-L."/>
            <person name="Kazmierczak K.M."/>
            <person name="Andrzejewski T.M."/>
            <person name="Davidsen T.M."/>
            <person name="Wayne K.J."/>
            <person name="Tettelin H."/>
            <person name="Glass J.I."/>
            <person name="Rusch D."/>
            <person name="Podicherti R."/>
            <person name="Tsui H.-C.T."/>
            <person name="Winkler M.E."/>
        </authorList>
    </citation>
    <scope>NUCLEOTIDE SEQUENCE</scope>
</reference>
<gene>
    <name evidence="1" type="ORF">METZ01_LOCUS114494</name>
</gene>
<evidence type="ECO:0000313" key="1">
    <source>
        <dbReference type="EMBL" id="SVA61640.1"/>
    </source>
</evidence>
<dbReference type="EMBL" id="UINC01014459">
    <property type="protein sequence ID" value="SVA61640.1"/>
    <property type="molecule type" value="Genomic_DNA"/>
</dbReference>
<sequence>MNTTIIGLIALFTLAWTLYVQRIDSPGADTVETRIVDDRPLKYGQKVLGATFQQGEFTGHWYEKEGRLEILHTGQLVKTLYLVDEGRAEFHFQRWIRDND</sequence>
<accession>A0A381XAL0</accession>
<organism evidence="1">
    <name type="scientific">marine metagenome</name>
    <dbReference type="NCBI Taxonomy" id="408172"/>
    <lineage>
        <taxon>unclassified sequences</taxon>
        <taxon>metagenomes</taxon>
        <taxon>ecological metagenomes</taxon>
    </lineage>
</organism>
<protein>
    <submittedName>
        <fullName evidence="1">Uncharacterized protein</fullName>
    </submittedName>
</protein>
<dbReference type="AlphaFoldDB" id="A0A381XAL0"/>
<proteinExistence type="predicted"/>